<organism evidence="3 4">
    <name type="scientific">Altererythrobacter epoxidivorans</name>
    <dbReference type="NCBI Taxonomy" id="361183"/>
    <lineage>
        <taxon>Bacteria</taxon>
        <taxon>Pseudomonadati</taxon>
        <taxon>Pseudomonadota</taxon>
        <taxon>Alphaproteobacteria</taxon>
        <taxon>Sphingomonadales</taxon>
        <taxon>Erythrobacteraceae</taxon>
        <taxon>Altererythrobacter</taxon>
    </lineage>
</organism>
<evidence type="ECO:0000256" key="1">
    <source>
        <dbReference type="ARBA" id="ARBA00022603"/>
    </source>
</evidence>
<evidence type="ECO:0000313" key="3">
    <source>
        <dbReference type="EMBL" id="ALE16413.1"/>
    </source>
</evidence>
<keyword evidence="4" id="KW-1185">Reference proteome</keyword>
<keyword evidence="1 3" id="KW-0489">Methyltransferase</keyword>
<dbReference type="GO" id="GO:0032259">
    <property type="term" value="P:methylation"/>
    <property type="evidence" value="ECO:0007669"/>
    <property type="project" value="UniProtKB-KW"/>
</dbReference>
<dbReference type="InterPro" id="IPR029063">
    <property type="entry name" value="SAM-dependent_MTases_sf"/>
</dbReference>
<accession>A0A0M4MV94</accession>
<dbReference type="PATRIC" id="fig|361183.4.peg.1090"/>
<dbReference type="Gene3D" id="3.40.50.150">
    <property type="entry name" value="Vaccinia Virus protein VP39"/>
    <property type="match status" value="1"/>
</dbReference>
<keyword evidence="2 3" id="KW-0808">Transferase</keyword>
<evidence type="ECO:0000256" key="2">
    <source>
        <dbReference type="ARBA" id="ARBA00022679"/>
    </source>
</evidence>
<dbReference type="GO" id="GO:0008168">
    <property type="term" value="F:methyltransferase activity"/>
    <property type="evidence" value="ECO:0007669"/>
    <property type="project" value="UniProtKB-KW"/>
</dbReference>
<dbReference type="SUPFAM" id="SSF53335">
    <property type="entry name" value="S-adenosyl-L-methionine-dependent methyltransferases"/>
    <property type="match status" value="1"/>
</dbReference>
<evidence type="ECO:0000313" key="4">
    <source>
        <dbReference type="Proteomes" id="UP000057938"/>
    </source>
</evidence>
<dbReference type="EMBL" id="CP012669">
    <property type="protein sequence ID" value="ALE16413.1"/>
    <property type="molecule type" value="Genomic_DNA"/>
</dbReference>
<dbReference type="InterPro" id="IPR050602">
    <property type="entry name" value="Malonyl-ACP_OMT"/>
</dbReference>
<reference evidence="3 4" key="1">
    <citation type="submission" date="2015-09" db="EMBL/GenBank/DDBJ databases">
        <title>Complete genome sequence of a benzo[a]pyrene-degrading bacterium Altererythrobacter epoxidivorans CGMCC 1.7731T.</title>
        <authorList>
            <person name="Li Z."/>
            <person name="Cheng H."/>
            <person name="Huo Y."/>
            <person name="Xu X."/>
        </authorList>
    </citation>
    <scope>NUCLEOTIDE SEQUENCE [LARGE SCALE GENOMIC DNA]</scope>
    <source>
        <strain evidence="3 4">CGMCC 1.7731</strain>
    </source>
</reference>
<dbReference type="KEGG" id="aep:AMC99_01117"/>
<proteinExistence type="predicted"/>
<dbReference type="PANTHER" id="PTHR13090">
    <property type="entry name" value="ARGININE-HYDROXYLASE NDUFAF5, MITOCHONDRIAL"/>
    <property type="match status" value="1"/>
</dbReference>
<dbReference type="RefSeq" id="WP_083440096.1">
    <property type="nucleotide sequence ID" value="NZ_CP012669.1"/>
</dbReference>
<protein>
    <submittedName>
        <fullName evidence="3">SAM-dependent methyltransferase, BioC-like</fullName>
    </submittedName>
</protein>
<dbReference type="STRING" id="361183.AMC99_01117"/>
<name>A0A0M4MV94_9SPHN</name>
<sequence>MGQAGSSCWLLQHLESEIIERIDFMRHEPDQALLIGLNTQELTSELDRMGAKVNSLALRDDETPIETGPFDLIVSMAMLDTVNDLPGALIHLRNALAAGGVMFAPILGAGSLSSLRQILMAADGERPAARVHPQIDTRAATALLERAGFARQVVDTHTLSVRYGSLDTLFGDLRAQALTNVLADAPPPLTRTSLERARAAFSEMADDEGRVTETFEILTLTGWG</sequence>
<dbReference type="Proteomes" id="UP000057938">
    <property type="component" value="Chromosome"/>
</dbReference>
<gene>
    <name evidence="3" type="ORF">AMC99_01117</name>
</gene>
<dbReference type="AlphaFoldDB" id="A0A0M4MV94"/>
<dbReference type="Pfam" id="PF13489">
    <property type="entry name" value="Methyltransf_23"/>
    <property type="match status" value="1"/>
</dbReference>
<dbReference type="PANTHER" id="PTHR13090:SF1">
    <property type="entry name" value="ARGININE-HYDROXYLASE NDUFAF5, MITOCHONDRIAL"/>
    <property type="match status" value="1"/>
</dbReference>